<dbReference type="InterPro" id="IPR011051">
    <property type="entry name" value="RmlC_Cupin_sf"/>
</dbReference>
<evidence type="ECO:0000313" key="6">
    <source>
        <dbReference type="Proteomes" id="UP000235826"/>
    </source>
</evidence>
<protein>
    <submittedName>
        <fullName evidence="5">AraC family transcriptional regulator</fullName>
    </submittedName>
</protein>
<dbReference type="KEGG" id="fek:C1H87_17925"/>
<feature type="domain" description="HTH araC/xylS-type" evidence="4">
    <location>
        <begin position="186"/>
        <end position="284"/>
    </location>
</feature>
<sequence>MKLHFIDRSDLSNNTFSVTHHSYPYFLKIWHHHRELELVLSIKSKGTRFVGDSILKFDEGDLVLIGKDLPHMWLNDDEYFEASSNLKAEAVAIHFKQDFLGNDFFKINEMKPILDMLERSKYGIKFLNISPELEQKIKTISTLSGVKRIISFIDVLNDLAQSETYELLASKGFVNSFNKGSHKNLDKAYEYIFNNFKEQISLVDVAKIACMNPSSFSRLFKKVNGKSFTEYLNEVRIGFACKLLMERDKNISKVCYESGFNNISNFNRRFKALMQMSPKVYVEHYRKVGVVG</sequence>
<evidence type="ECO:0000259" key="4">
    <source>
        <dbReference type="PROSITE" id="PS01124"/>
    </source>
</evidence>
<reference evidence="5 6" key="1">
    <citation type="submission" date="2018-01" db="EMBL/GenBank/DDBJ databases">
        <title>Complete genome sequence of Flavivirga eckloniae ECD14 isolated from seaweed Ecklonia cava.</title>
        <authorList>
            <person name="Lee J.H."/>
            <person name="Baik K.S."/>
            <person name="Seong C.N."/>
        </authorList>
    </citation>
    <scope>NUCLEOTIDE SEQUENCE [LARGE SCALE GENOMIC DNA]</scope>
    <source>
        <strain evidence="5 6">ECD14</strain>
    </source>
</reference>
<dbReference type="Gene3D" id="2.60.120.10">
    <property type="entry name" value="Jelly Rolls"/>
    <property type="match status" value="1"/>
</dbReference>
<dbReference type="GO" id="GO:0003700">
    <property type="term" value="F:DNA-binding transcription factor activity"/>
    <property type="evidence" value="ECO:0007669"/>
    <property type="project" value="InterPro"/>
</dbReference>
<organism evidence="5 6">
    <name type="scientific">Flavivirga eckloniae</name>
    <dbReference type="NCBI Taxonomy" id="1803846"/>
    <lineage>
        <taxon>Bacteria</taxon>
        <taxon>Pseudomonadati</taxon>
        <taxon>Bacteroidota</taxon>
        <taxon>Flavobacteriia</taxon>
        <taxon>Flavobacteriales</taxon>
        <taxon>Flavobacteriaceae</taxon>
        <taxon>Flavivirga</taxon>
    </lineage>
</organism>
<dbReference type="RefSeq" id="WP_102757134.1">
    <property type="nucleotide sequence ID" value="NZ_CP025791.1"/>
</dbReference>
<dbReference type="PROSITE" id="PS00041">
    <property type="entry name" value="HTH_ARAC_FAMILY_1"/>
    <property type="match status" value="1"/>
</dbReference>
<dbReference type="InterPro" id="IPR018060">
    <property type="entry name" value="HTH_AraC"/>
</dbReference>
<dbReference type="SUPFAM" id="SSF51182">
    <property type="entry name" value="RmlC-like cupins"/>
    <property type="match status" value="1"/>
</dbReference>
<dbReference type="InterPro" id="IPR009057">
    <property type="entry name" value="Homeodomain-like_sf"/>
</dbReference>
<evidence type="ECO:0000256" key="1">
    <source>
        <dbReference type="ARBA" id="ARBA00023015"/>
    </source>
</evidence>
<dbReference type="CDD" id="cd06976">
    <property type="entry name" value="cupin_MtlR-like_N"/>
    <property type="match status" value="1"/>
</dbReference>
<evidence type="ECO:0000256" key="3">
    <source>
        <dbReference type="ARBA" id="ARBA00023163"/>
    </source>
</evidence>
<dbReference type="PANTHER" id="PTHR43280">
    <property type="entry name" value="ARAC-FAMILY TRANSCRIPTIONAL REGULATOR"/>
    <property type="match status" value="1"/>
</dbReference>
<dbReference type="Pfam" id="PF12833">
    <property type="entry name" value="HTH_18"/>
    <property type="match status" value="1"/>
</dbReference>
<dbReference type="Proteomes" id="UP000235826">
    <property type="component" value="Chromosome"/>
</dbReference>
<dbReference type="InterPro" id="IPR018062">
    <property type="entry name" value="HTH_AraC-typ_CS"/>
</dbReference>
<dbReference type="AlphaFoldDB" id="A0A2K9PUL1"/>
<dbReference type="EMBL" id="CP025791">
    <property type="protein sequence ID" value="AUP80488.1"/>
    <property type="molecule type" value="Genomic_DNA"/>
</dbReference>
<keyword evidence="2" id="KW-0238">DNA-binding</keyword>
<dbReference type="SUPFAM" id="SSF46689">
    <property type="entry name" value="Homeodomain-like"/>
    <property type="match status" value="2"/>
</dbReference>
<evidence type="ECO:0000256" key="2">
    <source>
        <dbReference type="ARBA" id="ARBA00023125"/>
    </source>
</evidence>
<proteinExistence type="predicted"/>
<keyword evidence="1" id="KW-0805">Transcription regulation</keyword>
<dbReference type="PROSITE" id="PS01124">
    <property type="entry name" value="HTH_ARAC_FAMILY_2"/>
    <property type="match status" value="1"/>
</dbReference>
<dbReference type="Gene3D" id="1.10.10.60">
    <property type="entry name" value="Homeodomain-like"/>
    <property type="match status" value="2"/>
</dbReference>
<evidence type="ECO:0000313" key="5">
    <source>
        <dbReference type="EMBL" id="AUP80488.1"/>
    </source>
</evidence>
<dbReference type="InterPro" id="IPR014710">
    <property type="entry name" value="RmlC-like_jellyroll"/>
</dbReference>
<keyword evidence="6" id="KW-1185">Reference proteome</keyword>
<keyword evidence="3" id="KW-0804">Transcription</keyword>
<dbReference type="PANTHER" id="PTHR43280:SF27">
    <property type="entry name" value="TRANSCRIPTIONAL REGULATOR MTLR"/>
    <property type="match status" value="1"/>
</dbReference>
<dbReference type="GO" id="GO:0043565">
    <property type="term" value="F:sequence-specific DNA binding"/>
    <property type="evidence" value="ECO:0007669"/>
    <property type="project" value="InterPro"/>
</dbReference>
<gene>
    <name evidence="5" type="ORF">C1H87_17925</name>
</gene>
<accession>A0A2K9PUL1</accession>
<name>A0A2K9PUL1_9FLAO</name>
<dbReference type="SMART" id="SM00342">
    <property type="entry name" value="HTH_ARAC"/>
    <property type="match status" value="1"/>
</dbReference>
<dbReference type="OrthoDB" id="1410704at2"/>